<dbReference type="Proteomes" id="UP000186547">
    <property type="component" value="Chromosome"/>
</dbReference>
<name>M0L435_NATLA</name>
<evidence type="ECO:0000313" key="6">
    <source>
        <dbReference type="Proteomes" id="UP000011555"/>
    </source>
</evidence>
<evidence type="ECO:0000313" key="5">
    <source>
        <dbReference type="EMBL" id="EMA27199.1"/>
    </source>
</evidence>
<dbReference type="GeneID" id="30922364"/>
<dbReference type="Proteomes" id="UP000011555">
    <property type="component" value="Unassembled WGS sequence"/>
</dbReference>
<dbReference type="CDD" id="cd05379">
    <property type="entry name" value="CAP_bacterial"/>
    <property type="match status" value="1"/>
</dbReference>
<accession>M0L435</accession>
<reference evidence="4 7" key="1">
    <citation type="journal article" date="2011" name="J. Bacteriol.">
        <title>Genome sequence of Halobiforma lacisalsi AJ5, an extremely halophilic archaeon which harbors a bop gene.</title>
        <authorList>
            <person name="Jiang X."/>
            <person name="Wang S."/>
            <person name="Cheng H."/>
            <person name="Huo Y."/>
            <person name="Zhang X."/>
            <person name="Zhu X."/>
            <person name="Han X."/>
            <person name="Ni P."/>
            <person name="Wu M."/>
        </authorList>
    </citation>
    <scope>NUCLEOTIDE SEQUENCE [LARGE SCALE GENOMIC DNA]</scope>
    <source>
        <strain evidence="4 7">AJ5</strain>
    </source>
</reference>
<dbReference type="RefSeq" id="WP_007143851.1">
    <property type="nucleotide sequence ID" value="NZ_AOLZ01000079.1"/>
</dbReference>
<feature type="domain" description="SCP" evidence="3">
    <location>
        <begin position="152"/>
        <end position="283"/>
    </location>
</feature>
<feature type="compositionally biased region" description="Pro residues" evidence="1">
    <location>
        <begin position="105"/>
        <end position="115"/>
    </location>
</feature>
<sequence length="294" mass="31390">MSRPGTDPEPDADTNAGPETNTGTGPSDTESDSVRPTSSSDDALLGTGTPQRTDRALVRTLLSLAFFAVVLGTVVLGGLLLGPTALETVEDIADADEIEIVDGPSPSPSAEPPPAGERNPDVMDPADPGESTYETDVEPISSATVEDFVHAEVNDRRAAHDLEPIEWDGTVASVARAHSYDMAQRDYFAHTNPDDEGPYDRFTAVDDYCRAYGENIALTWVDRPVDRPGGDDVVEYQTAEGVATGLVDQWMNSTAHREAILEEHSSHGWDRGGVGVYIDDDGAVYASHNFCLAA</sequence>
<dbReference type="PATRIC" id="fig|358396.7.peg.4224"/>
<dbReference type="eggNOG" id="arCOG03962">
    <property type="taxonomic scope" value="Archaea"/>
</dbReference>
<dbReference type="EMBL" id="AOLZ01000079">
    <property type="protein sequence ID" value="EMA27199.1"/>
    <property type="molecule type" value="Genomic_DNA"/>
</dbReference>
<organism evidence="5 6">
    <name type="scientific">Natronobacterium lacisalsi AJ5</name>
    <dbReference type="NCBI Taxonomy" id="358396"/>
    <lineage>
        <taxon>Archaea</taxon>
        <taxon>Methanobacteriati</taxon>
        <taxon>Methanobacteriota</taxon>
        <taxon>Stenosarchaea group</taxon>
        <taxon>Halobacteria</taxon>
        <taxon>Halobacteriales</taxon>
        <taxon>Natrialbaceae</taxon>
        <taxon>Natronobacterium</taxon>
    </lineage>
</organism>
<keyword evidence="4" id="KW-0645">Protease</keyword>
<dbReference type="GO" id="GO:0008233">
    <property type="term" value="F:peptidase activity"/>
    <property type="evidence" value="ECO:0007669"/>
    <property type="project" value="UniProtKB-KW"/>
</dbReference>
<evidence type="ECO:0000313" key="7">
    <source>
        <dbReference type="Proteomes" id="UP000186547"/>
    </source>
</evidence>
<dbReference type="STRING" id="358396.CHINAEXTREME_14530"/>
<keyword evidence="2" id="KW-1133">Transmembrane helix</keyword>
<dbReference type="InterPro" id="IPR035940">
    <property type="entry name" value="CAP_sf"/>
</dbReference>
<keyword evidence="6" id="KW-1185">Reference proteome</keyword>
<proteinExistence type="predicted"/>
<keyword evidence="2" id="KW-0812">Transmembrane</keyword>
<protein>
    <submittedName>
        <fullName evidence="5">SCP-like extracellular</fullName>
    </submittedName>
    <submittedName>
        <fullName evidence="4">Serine protease</fullName>
    </submittedName>
</protein>
<dbReference type="KEGG" id="hlc:CHINAEXTREME14530"/>
<dbReference type="PANTHER" id="PTHR31157:SF1">
    <property type="entry name" value="SCP DOMAIN-CONTAINING PROTEIN"/>
    <property type="match status" value="1"/>
</dbReference>
<evidence type="ECO:0000313" key="4">
    <source>
        <dbReference type="EMBL" id="APW98915.1"/>
    </source>
</evidence>
<dbReference type="InterPro" id="IPR014044">
    <property type="entry name" value="CAP_dom"/>
</dbReference>
<feature type="region of interest" description="Disordered" evidence="1">
    <location>
        <begin position="1"/>
        <end position="49"/>
    </location>
</feature>
<keyword evidence="4" id="KW-0378">Hydrolase</keyword>
<dbReference type="Gene3D" id="3.40.33.10">
    <property type="entry name" value="CAP"/>
    <property type="match status" value="1"/>
</dbReference>
<feature type="compositionally biased region" description="Polar residues" evidence="1">
    <location>
        <begin position="17"/>
        <end position="41"/>
    </location>
</feature>
<keyword evidence="2" id="KW-0472">Membrane</keyword>
<dbReference type="PANTHER" id="PTHR31157">
    <property type="entry name" value="SCP DOMAIN-CONTAINING PROTEIN"/>
    <property type="match status" value="1"/>
</dbReference>
<dbReference type="AlphaFoldDB" id="M0L435"/>
<evidence type="ECO:0000256" key="2">
    <source>
        <dbReference type="SAM" id="Phobius"/>
    </source>
</evidence>
<feature type="transmembrane region" description="Helical" evidence="2">
    <location>
        <begin position="61"/>
        <end position="81"/>
    </location>
</feature>
<gene>
    <name evidence="5" type="ORF">C445_20901</name>
    <name evidence="4" type="ORF">CHINAEXTREME_14530</name>
</gene>
<dbReference type="SUPFAM" id="SSF55797">
    <property type="entry name" value="PR-1-like"/>
    <property type="match status" value="1"/>
</dbReference>
<reference evidence="5 6" key="2">
    <citation type="journal article" date="2014" name="PLoS Genet.">
        <title>Phylogenetically driven sequencing of extremely halophilic archaea reveals strategies for static and dynamic osmo-response.</title>
        <authorList>
            <person name="Becker E.A."/>
            <person name="Seitzer P.M."/>
            <person name="Tritt A."/>
            <person name="Larsen D."/>
            <person name="Krusor M."/>
            <person name="Yao A.I."/>
            <person name="Wu D."/>
            <person name="Madern D."/>
            <person name="Eisen J.A."/>
            <person name="Darling A.E."/>
            <person name="Facciotti M.T."/>
        </authorList>
    </citation>
    <scope>NUCLEOTIDE SEQUENCE [LARGE SCALE GENOMIC DNA]</scope>
    <source>
        <strain evidence="5 6">AJ5</strain>
    </source>
</reference>
<dbReference type="GO" id="GO:0006508">
    <property type="term" value="P:proteolysis"/>
    <property type="evidence" value="ECO:0007669"/>
    <property type="project" value="UniProtKB-KW"/>
</dbReference>
<feature type="region of interest" description="Disordered" evidence="1">
    <location>
        <begin position="98"/>
        <end position="135"/>
    </location>
</feature>
<reference evidence="4" key="3">
    <citation type="submission" date="2017-01" db="EMBL/GenBank/DDBJ databases">
        <authorList>
            <person name="Mah S.A."/>
            <person name="Swanson W.J."/>
            <person name="Moy G.W."/>
            <person name="Vacquier V.D."/>
        </authorList>
    </citation>
    <scope>NUCLEOTIDE SEQUENCE</scope>
    <source>
        <strain evidence="4">AJ5</strain>
    </source>
</reference>
<dbReference type="EMBL" id="CP019285">
    <property type="protein sequence ID" value="APW98915.1"/>
    <property type="molecule type" value="Genomic_DNA"/>
</dbReference>
<evidence type="ECO:0000259" key="3">
    <source>
        <dbReference type="Pfam" id="PF00188"/>
    </source>
</evidence>
<dbReference type="Pfam" id="PF00188">
    <property type="entry name" value="CAP"/>
    <property type="match status" value="1"/>
</dbReference>
<evidence type="ECO:0000256" key="1">
    <source>
        <dbReference type="SAM" id="MobiDB-lite"/>
    </source>
</evidence>